<protein>
    <submittedName>
        <fullName evidence="2">ThuA domain-containing protein</fullName>
    </submittedName>
</protein>
<gene>
    <name evidence="2" type="ORF">QNI16_03165</name>
</gene>
<proteinExistence type="predicted"/>
<organism evidence="2 3">
    <name type="scientific">Xanthocytophaga flava</name>
    <dbReference type="NCBI Taxonomy" id="3048013"/>
    <lineage>
        <taxon>Bacteria</taxon>
        <taxon>Pseudomonadati</taxon>
        <taxon>Bacteroidota</taxon>
        <taxon>Cytophagia</taxon>
        <taxon>Cytophagales</taxon>
        <taxon>Rhodocytophagaceae</taxon>
        <taxon>Xanthocytophaga</taxon>
    </lineage>
</organism>
<comment type="caution">
    <text evidence="2">The sequence shown here is derived from an EMBL/GenBank/DDBJ whole genome shotgun (WGS) entry which is preliminary data.</text>
</comment>
<dbReference type="Gene3D" id="3.40.50.880">
    <property type="match status" value="1"/>
</dbReference>
<evidence type="ECO:0000313" key="3">
    <source>
        <dbReference type="Proteomes" id="UP001241110"/>
    </source>
</evidence>
<name>A0AAE3QMI0_9BACT</name>
<dbReference type="Pfam" id="PF06283">
    <property type="entry name" value="ThuA"/>
    <property type="match status" value="1"/>
</dbReference>
<evidence type="ECO:0000313" key="2">
    <source>
        <dbReference type="EMBL" id="MDJ1479469.1"/>
    </source>
</evidence>
<dbReference type="InterPro" id="IPR029062">
    <property type="entry name" value="Class_I_gatase-like"/>
</dbReference>
<dbReference type="SUPFAM" id="SSF52317">
    <property type="entry name" value="Class I glutamine amidotransferase-like"/>
    <property type="match status" value="1"/>
</dbReference>
<dbReference type="RefSeq" id="WP_313975668.1">
    <property type="nucleotide sequence ID" value="NZ_JASJOS010000001.1"/>
</dbReference>
<feature type="domain" description="ThuA-like" evidence="1">
    <location>
        <begin position="27"/>
        <end position="249"/>
    </location>
</feature>
<dbReference type="PANTHER" id="PTHR40469">
    <property type="entry name" value="SECRETED GLYCOSYL HYDROLASE"/>
    <property type="match status" value="1"/>
</dbReference>
<dbReference type="AlphaFoldDB" id="A0AAE3QMI0"/>
<evidence type="ECO:0000259" key="1">
    <source>
        <dbReference type="Pfam" id="PF06283"/>
    </source>
</evidence>
<dbReference type="Proteomes" id="UP001241110">
    <property type="component" value="Unassembled WGS sequence"/>
</dbReference>
<accession>A0AAE3QMI0</accession>
<dbReference type="PANTHER" id="PTHR40469:SF2">
    <property type="entry name" value="GALACTOSE-BINDING DOMAIN-LIKE SUPERFAMILY PROTEIN"/>
    <property type="match status" value="1"/>
</dbReference>
<reference evidence="2" key="1">
    <citation type="submission" date="2023-05" db="EMBL/GenBank/DDBJ databases">
        <authorList>
            <person name="Zhang X."/>
        </authorList>
    </citation>
    <scope>NUCLEOTIDE SEQUENCE</scope>
    <source>
        <strain evidence="2">YF14B1</strain>
    </source>
</reference>
<dbReference type="EMBL" id="JASJOS010000001">
    <property type="protein sequence ID" value="MDJ1479469.1"/>
    <property type="molecule type" value="Genomic_DNA"/>
</dbReference>
<sequence>MRFYCFLLTICLLCHIPAWSQKQKKLRVVVLAELHEQHRPYVDAAKVWLHQLATDSSLTIDYIENPDSITNDFLSRYQLFIQLNFPPYGWSDQAKAAFEKYITTGSGGWVGVHHATLLGDFNGYTMWPWFSQFMGDIRFTGYIADFAAADVKVEETRHPCMKNVPKTFHIAKDEWYTYSVSPRKNVRVLASVNENSYNPNSTIKMGDHPVVWTNEHVKARNIYIFMGHDPALFTNQAYTTLLRNAIFWAASKVQK</sequence>
<dbReference type="InterPro" id="IPR029010">
    <property type="entry name" value="ThuA-like"/>
</dbReference>